<dbReference type="Proteomes" id="UP000030645">
    <property type="component" value="Unassembled WGS sequence"/>
</dbReference>
<reference evidence="2" key="1">
    <citation type="submission" date="2013-01" db="EMBL/GenBank/DDBJ databases">
        <title>Draft Genome Sequence of a Mulberry Tree, Morus notabilis C.K. Schneid.</title>
        <authorList>
            <person name="He N."/>
            <person name="Zhao S."/>
        </authorList>
    </citation>
    <scope>NUCLEOTIDE SEQUENCE</scope>
</reference>
<organism evidence="1 2">
    <name type="scientific">Morus notabilis</name>
    <dbReference type="NCBI Taxonomy" id="981085"/>
    <lineage>
        <taxon>Eukaryota</taxon>
        <taxon>Viridiplantae</taxon>
        <taxon>Streptophyta</taxon>
        <taxon>Embryophyta</taxon>
        <taxon>Tracheophyta</taxon>
        <taxon>Spermatophyta</taxon>
        <taxon>Magnoliopsida</taxon>
        <taxon>eudicotyledons</taxon>
        <taxon>Gunneridae</taxon>
        <taxon>Pentapetalae</taxon>
        <taxon>rosids</taxon>
        <taxon>fabids</taxon>
        <taxon>Rosales</taxon>
        <taxon>Moraceae</taxon>
        <taxon>Moreae</taxon>
        <taxon>Morus</taxon>
    </lineage>
</organism>
<gene>
    <name evidence="1" type="ORF">L484_006801</name>
</gene>
<name>W9RG37_9ROSA</name>
<dbReference type="AlphaFoldDB" id="W9RG37"/>
<accession>W9RG37</accession>
<sequence>MSTCRPLMGKVVGHEMPRTSQALVLEDFHEVPTERSDSSMSFAYIPRLANNAADTLGNWARSFSMSGSFCLGEIPLVAFSPGRRQREFDTATGKLSSLTRKYVVFASSF</sequence>
<keyword evidence="2" id="KW-1185">Reference proteome</keyword>
<proteinExistence type="predicted"/>
<evidence type="ECO:0000313" key="2">
    <source>
        <dbReference type="Proteomes" id="UP000030645"/>
    </source>
</evidence>
<evidence type="ECO:0000313" key="1">
    <source>
        <dbReference type="EMBL" id="EXB89247.1"/>
    </source>
</evidence>
<dbReference type="EMBL" id="KE345004">
    <property type="protein sequence ID" value="EXB89247.1"/>
    <property type="molecule type" value="Genomic_DNA"/>
</dbReference>
<protein>
    <submittedName>
        <fullName evidence="1">Uncharacterized protein</fullName>
    </submittedName>
</protein>